<name>A1CHC7_ASPCL</name>
<evidence type="ECO:0000256" key="1">
    <source>
        <dbReference type="SAM" id="MobiDB-lite"/>
    </source>
</evidence>
<dbReference type="AlphaFoldDB" id="A1CHC7"/>
<dbReference type="eggNOG" id="ENOG502SEAR">
    <property type="taxonomic scope" value="Eukaryota"/>
</dbReference>
<dbReference type="OrthoDB" id="4630416at2759"/>
<gene>
    <name evidence="2" type="ORF">ACLA_047510</name>
</gene>
<dbReference type="KEGG" id="act:ACLA_047510"/>
<dbReference type="HOGENOM" id="CLU_597280_0_0_1"/>
<dbReference type="GeneID" id="4704211"/>
<reference evidence="2 3" key="1">
    <citation type="journal article" date="2008" name="PLoS Genet.">
        <title>Genomic islands in the pathogenic filamentous fungus Aspergillus fumigatus.</title>
        <authorList>
            <person name="Fedorova N.D."/>
            <person name="Khaldi N."/>
            <person name="Joardar V.S."/>
            <person name="Maiti R."/>
            <person name="Amedeo P."/>
            <person name="Anderson M.J."/>
            <person name="Crabtree J."/>
            <person name="Silva J.C."/>
            <person name="Badger J.H."/>
            <person name="Albarraq A."/>
            <person name="Angiuoli S."/>
            <person name="Bussey H."/>
            <person name="Bowyer P."/>
            <person name="Cotty P.J."/>
            <person name="Dyer P.S."/>
            <person name="Egan A."/>
            <person name="Galens K."/>
            <person name="Fraser-Liggett C.M."/>
            <person name="Haas B.J."/>
            <person name="Inman J.M."/>
            <person name="Kent R."/>
            <person name="Lemieux S."/>
            <person name="Malavazi I."/>
            <person name="Orvis J."/>
            <person name="Roemer T."/>
            <person name="Ronning C.M."/>
            <person name="Sundaram J.P."/>
            <person name="Sutton G."/>
            <person name="Turner G."/>
            <person name="Venter J.C."/>
            <person name="White O.R."/>
            <person name="Whitty B.R."/>
            <person name="Youngman P."/>
            <person name="Wolfe K.H."/>
            <person name="Goldman G.H."/>
            <person name="Wortman J.R."/>
            <person name="Jiang B."/>
            <person name="Denning D.W."/>
            <person name="Nierman W.C."/>
        </authorList>
    </citation>
    <scope>NUCLEOTIDE SEQUENCE [LARGE SCALE GENOMIC DNA]</scope>
    <source>
        <strain evidence="3">ATCC 1007 / CBS 513.65 / DSM 816 / NCTC 3887 / NRRL 1</strain>
    </source>
</reference>
<sequence>MKREFGIFPLRQGLSSQESSPTTSKVSERMVIHGPLWARIRSATKSWITAQLQLYGIPLQRKDSMLQLKALLETSVKNGQCESPSQAMIALERSLSKQYRQAGLVHEENIRRLRAVEFSQLKSPSCEAHSDTYMFLAKYFLTGPHGQPDRERQKEALILDACPEMNFLSAVQKVPGLAFYTKQQVIIVGWEDTISRGIDAAFARLSAPGTKSHVASSEMRFDLDRFMAKYFLDGIKGRPDPKKTPNPVELHSFSQEWPDLAKIVASVPGLHIAHTTAKSLSENTIIGWDADKVALCKKRRDKVQAEEEAKIEAERAAEEEDARQEALAPHRLYLSNHSPSPGPLKPEDLTGSYIIECEAAEEYIMDGEKMTLDIQKPESVHGVVAAFSLGLIEGTMLLALSHDALHALREEQPPMEDDSEDEWGDYDSDTGKRKASNPAEGRVVKRRLGETPQPNRVYIQWTGREISGPIAVDEKNEHTGYVDFEPSKATAQGQWAYPDFFGDEKLQFTIYKRSDEPDEAPKD</sequence>
<dbReference type="EMBL" id="DS027054">
    <property type="protein sequence ID" value="EAW10282.1"/>
    <property type="molecule type" value="Genomic_DNA"/>
</dbReference>
<evidence type="ECO:0000313" key="2">
    <source>
        <dbReference type="EMBL" id="EAW10282.1"/>
    </source>
</evidence>
<feature type="region of interest" description="Disordered" evidence="1">
    <location>
        <begin position="411"/>
        <end position="440"/>
    </location>
</feature>
<organism evidence="2 3">
    <name type="scientific">Aspergillus clavatus (strain ATCC 1007 / CBS 513.65 / DSM 816 / NCTC 3887 / NRRL 1 / QM 1276 / 107)</name>
    <dbReference type="NCBI Taxonomy" id="344612"/>
    <lineage>
        <taxon>Eukaryota</taxon>
        <taxon>Fungi</taxon>
        <taxon>Dikarya</taxon>
        <taxon>Ascomycota</taxon>
        <taxon>Pezizomycotina</taxon>
        <taxon>Eurotiomycetes</taxon>
        <taxon>Eurotiomycetidae</taxon>
        <taxon>Eurotiales</taxon>
        <taxon>Aspergillaceae</taxon>
        <taxon>Aspergillus</taxon>
        <taxon>Aspergillus subgen. Fumigati</taxon>
    </lineage>
</organism>
<feature type="compositionally biased region" description="Acidic residues" evidence="1">
    <location>
        <begin position="413"/>
        <end position="428"/>
    </location>
</feature>
<dbReference type="RefSeq" id="XP_001271708.1">
    <property type="nucleotide sequence ID" value="XM_001271707.1"/>
</dbReference>
<dbReference type="OMA" id="KLQGAMI"/>
<dbReference type="VEuPathDB" id="FungiDB:ACLA_047510"/>
<dbReference type="Proteomes" id="UP000006701">
    <property type="component" value="Unassembled WGS sequence"/>
</dbReference>
<protein>
    <submittedName>
        <fullName evidence="2">Uncharacterized protein</fullName>
    </submittedName>
</protein>
<proteinExistence type="predicted"/>
<accession>A1CHC7</accession>
<evidence type="ECO:0000313" key="3">
    <source>
        <dbReference type="Proteomes" id="UP000006701"/>
    </source>
</evidence>
<keyword evidence="3" id="KW-1185">Reference proteome</keyword>